<evidence type="ECO:0000256" key="1">
    <source>
        <dbReference type="ARBA" id="ARBA00009986"/>
    </source>
</evidence>
<dbReference type="STRING" id="1661398.A0A482VI07"/>
<dbReference type="FunFam" id="3.40.309.10:FF:000018">
    <property type="entry name" value="Alpha-aminoadipic semialdehyde dehydrogenase"/>
    <property type="match status" value="1"/>
</dbReference>
<evidence type="ECO:0000256" key="3">
    <source>
        <dbReference type="ARBA" id="ARBA00023002"/>
    </source>
</evidence>
<protein>
    <recommendedName>
        <fullName evidence="5">aldehyde dehydrogenase (NAD(+))</fullName>
        <ecNumber evidence="5">1.2.1.3</ecNumber>
    </recommendedName>
</protein>
<name>A0A482VI07_ASBVE</name>
<dbReference type="InterPro" id="IPR044638">
    <property type="entry name" value="ALDH7A1-like"/>
</dbReference>
<evidence type="ECO:0000313" key="10">
    <source>
        <dbReference type="Proteomes" id="UP000292052"/>
    </source>
</evidence>
<dbReference type="Pfam" id="PF00171">
    <property type="entry name" value="Aldedh"/>
    <property type="match status" value="1"/>
</dbReference>
<dbReference type="EMBL" id="QDEB01096579">
    <property type="protein sequence ID" value="RZC32521.1"/>
    <property type="molecule type" value="Genomic_DNA"/>
</dbReference>
<evidence type="ECO:0000259" key="8">
    <source>
        <dbReference type="Pfam" id="PF00171"/>
    </source>
</evidence>
<comment type="similarity">
    <text evidence="1 7">Belongs to the aldehyde dehydrogenase family.</text>
</comment>
<dbReference type="PANTHER" id="PTHR43521:SF1">
    <property type="entry name" value="ALPHA-AMINOADIPIC SEMIALDEHYDE DEHYDROGENASE"/>
    <property type="match status" value="1"/>
</dbReference>
<dbReference type="PROSITE" id="PS00687">
    <property type="entry name" value="ALDEHYDE_DEHYDR_GLU"/>
    <property type="match status" value="1"/>
</dbReference>
<dbReference type="InterPro" id="IPR029510">
    <property type="entry name" value="Ald_DH_CS_GLU"/>
</dbReference>
<evidence type="ECO:0000256" key="7">
    <source>
        <dbReference type="RuleBase" id="RU003345"/>
    </source>
</evidence>
<dbReference type="AlphaFoldDB" id="A0A482VI07"/>
<sequence length="516" mass="55407">MSTAAEYLINDPKYSFLKELGLKATNSGVYDGTWKGSGELTKSICPSNGKVIAEVQQGTVADYNSCIEASRRAWHVWADLPAPRRGEIVRQIGDALRDKLLPLGKLVSAEMGKILPEGVGEVQEYVDICDYAVGLSRTLAGAIYPSERPGHVLMEKWNPLGVVGVISAFNFPIAVYGWNSAIAMVCGDTVLWKGAETTPLVSIATAKIVAGVLEKNNLPGAIATLCCGGADVGKAMAADERIKLLSFTGSSEVGCKIGVEVQKRFGKHLLELGGNNALIVAEDADLDMVVQATLFACVGTAGQRCTTTRRLILHKSVYDRVLDRLKKAYQQVLGRIGDALDEKTLIGPLHSQQSLQKFEDTVAEVVRQGGTVELGGKKIEGDGYFVQPTIVTGLKHDSSLVHSECFAPIVYVLKAESVDEAIVWNNEVPQGLSSSLFTQNIENIFRWIGPKGSDCGIVNVNIPTSGAEIGGAFGGEKHTGGGRESGSDAWKQYMRRSTITINHSKELPLAQGIKFE</sequence>
<dbReference type="EC" id="1.2.1.3" evidence="5"/>
<feature type="domain" description="Aldehyde dehydrogenase" evidence="8">
    <location>
        <begin position="39"/>
        <end position="498"/>
    </location>
</feature>
<dbReference type="SUPFAM" id="SSF53720">
    <property type="entry name" value="ALDH-like"/>
    <property type="match status" value="1"/>
</dbReference>
<organism evidence="9 10">
    <name type="scientific">Asbolus verrucosus</name>
    <name type="common">Desert ironclad beetle</name>
    <dbReference type="NCBI Taxonomy" id="1661398"/>
    <lineage>
        <taxon>Eukaryota</taxon>
        <taxon>Metazoa</taxon>
        <taxon>Ecdysozoa</taxon>
        <taxon>Arthropoda</taxon>
        <taxon>Hexapoda</taxon>
        <taxon>Insecta</taxon>
        <taxon>Pterygota</taxon>
        <taxon>Neoptera</taxon>
        <taxon>Endopterygota</taxon>
        <taxon>Coleoptera</taxon>
        <taxon>Polyphaga</taxon>
        <taxon>Cucujiformia</taxon>
        <taxon>Tenebrionidae</taxon>
        <taxon>Pimeliinae</taxon>
        <taxon>Asbolus</taxon>
    </lineage>
</organism>
<keyword evidence="3 7" id="KW-0560">Oxidoreductase</keyword>
<comment type="subunit">
    <text evidence="2">Homotetramer.</text>
</comment>
<reference evidence="9 10" key="1">
    <citation type="submission" date="2017-03" db="EMBL/GenBank/DDBJ databases">
        <title>Genome of the blue death feigning beetle - Asbolus verrucosus.</title>
        <authorList>
            <person name="Rider S.D."/>
        </authorList>
    </citation>
    <scope>NUCLEOTIDE SEQUENCE [LARGE SCALE GENOMIC DNA]</scope>
    <source>
        <strain evidence="9">Butters</strain>
        <tissue evidence="9">Head and leg muscle</tissue>
    </source>
</reference>
<dbReference type="OrthoDB" id="310895at2759"/>
<dbReference type="CDD" id="cd07130">
    <property type="entry name" value="ALDH_F7_AASADH"/>
    <property type="match status" value="1"/>
</dbReference>
<dbReference type="GO" id="GO:0004029">
    <property type="term" value="F:aldehyde dehydrogenase (NAD+) activity"/>
    <property type="evidence" value="ECO:0007669"/>
    <property type="project" value="UniProtKB-EC"/>
</dbReference>
<dbReference type="InterPro" id="IPR016163">
    <property type="entry name" value="Ald_DH_C"/>
</dbReference>
<evidence type="ECO:0000256" key="6">
    <source>
        <dbReference type="PROSITE-ProRule" id="PRU10007"/>
    </source>
</evidence>
<comment type="caution">
    <text evidence="9">The sequence shown here is derived from an EMBL/GenBank/DDBJ whole genome shotgun (WGS) entry which is preliminary data.</text>
</comment>
<dbReference type="InterPro" id="IPR016161">
    <property type="entry name" value="Ald_DH/histidinol_DH"/>
</dbReference>
<dbReference type="Gene3D" id="3.40.605.10">
    <property type="entry name" value="Aldehyde Dehydrogenase, Chain A, domain 1"/>
    <property type="match status" value="1"/>
</dbReference>
<proteinExistence type="inferred from homology"/>
<dbReference type="PANTHER" id="PTHR43521">
    <property type="entry name" value="ALPHA-AMINOADIPIC SEMIALDEHYDE DEHYDROGENASE"/>
    <property type="match status" value="1"/>
</dbReference>
<accession>A0A482VI07</accession>
<dbReference type="Gene3D" id="3.40.309.10">
    <property type="entry name" value="Aldehyde Dehydrogenase, Chain A, domain 2"/>
    <property type="match status" value="1"/>
</dbReference>
<feature type="active site" evidence="6">
    <location>
        <position position="271"/>
    </location>
</feature>
<dbReference type="Proteomes" id="UP000292052">
    <property type="component" value="Unassembled WGS sequence"/>
</dbReference>
<dbReference type="InterPro" id="IPR016162">
    <property type="entry name" value="Ald_DH_N"/>
</dbReference>
<evidence type="ECO:0000256" key="5">
    <source>
        <dbReference type="ARBA" id="ARBA00024226"/>
    </source>
</evidence>
<evidence type="ECO:0000256" key="2">
    <source>
        <dbReference type="ARBA" id="ARBA00011881"/>
    </source>
</evidence>
<evidence type="ECO:0000256" key="4">
    <source>
        <dbReference type="ARBA" id="ARBA00023027"/>
    </source>
</evidence>
<evidence type="ECO:0000313" key="9">
    <source>
        <dbReference type="EMBL" id="RZC32521.1"/>
    </source>
</evidence>
<keyword evidence="10" id="KW-1185">Reference proteome</keyword>
<gene>
    <name evidence="9" type="ORF">BDFB_003511</name>
</gene>
<keyword evidence="4" id="KW-0520">NAD</keyword>
<dbReference type="InterPro" id="IPR015590">
    <property type="entry name" value="Aldehyde_DH_dom"/>
</dbReference>